<dbReference type="InterPro" id="IPR045430">
    <property type="entry name" value="EAD1"/>
</dbReference>
<dbReference type="EMBL" id="JAENHP010000001">
    <property type="protein sequence ID" value="MBM2614241.1"/>
    <property type="molecule type" value="Genomic_DNA"/>
</dbReference>
<evidence type="ECO:0000259" key="1">
    <source>
        <dbReference type="Pfam" id="PF19955"/>
    </source>
</evidence>
<dbReference type="InterPro" id="IPR043504">
    <property type="entry name" value="Peptidase_S1_PA_chymotrypsin"/>
</dbReference>
<dbReference type="Proteomes" id="UP000632138">
    <property type="component" value="Unassembled WGS sequence"/>
</dbReference>
<name>A0ABS2A4S9_9ACTN</name>
<dbReference type="Pfam" id="PF19955">
    <property type="entry name" value="EAD1"/>
    <property type="match status" value="1"/>
</dbReference>
<dbReference type="InterPro" id="IPR009003">
    <property type="entry name" value="Peptidase_S1_PA"/>
</dbReference>
<keyword evidence="3" id="KW-1185">Reference proteome</keyword>
<proteinExistence type="predicted"/>
<dbReference type="RefSeq" id="WP_203374149.1">
    <property type="nucleotide sequence ID" value="NZ_JAENHP010000001.1"/>
</dbReference>
<evidence type="ECO:0000313" key="2">
    <source>
        <dbReference type="EMBL" id="MBM2614241.1"/>
    </source>
</evidence>
<accession>A0ABS2A4S9</accession>
<organism evidence="2 3">
    <name type="scientific">Paractinoplanes ovalisporus</name>
    <dbReference type="NCBI Taxonomy" id="2810368"/>
    <lineage>
        <taxon>Bacteria</taxon>
        <taxon>Bacillati</taxon>
        <taxon>Actinomycetota</taxon>
        <taxon>Actinomycetes</taxon>
        <taxon>Micromonosporales</taxon>
        <taxon>Micromonosporaceae</taxon>
        <taxon>Paractinoplanes</taxon>
    </lineage>
</organism>
<protein>
    <submittedName>
        <fullName evidence="2">Trypsin-like peptidase domain-containing protein</fullName>
    </submittedName>
</protein>
<feature type="domain" description="Effector-associated" evidence="1">
    <location>
        <begin position="1"/>
        <end position="86"/>
    </location>
</feature>
<dbReference type="Pfam" id="PF13365">
    <property type="entry name" value="Trypsin_2"/>
    <property type="match status" value="1"/>
</dbReference>
<gene>
    <name evidence="2" type="ORF">JIG36_01555</name>
</gene>
<comment type="caution">
    <text evidence="2">The sequence shown here is derived from an EMBL/GenBank/DDBJ whole genome shotgun (WGS) entry which is preliminary data.</text>
</comment>
<sequence length="342" mass="37307">MAIDGGTARLLSDAILDSFEPERLKQMLFYRLDKQLHRITMKADYESIVFDLIMAADSEGWLDQLVLAARRSRPAEQRLFEVAQRRHVAVETGGLETILKRAPDIRPALFRAALATVEGQVGKFERSTATGPVAMGTGFLVGPDLCMTSYHVVRELFTGDLDAADVSVRFDYKHVGEHLLDGRTIALADDWKVAAAPHSAADEHGGEPAPDELDFAVLRLAREPGREPVGDRAEPGAGRRGWIERVAAGPLRAGDDLLVLQHIEGKPLRLTFGQVLDVNANGTRLRHTANTDEGSSGSPCFTLGMELAAIHQAGDPDRSTWHRPDHNRAVPAAAVFGAYRPS</sequence>
<dbReference type="SUPFAM" id="SSF50494">
    <property type="entry name" value="Trypsin-like serine proteases"/>
    <property type="match status" value="1"/>
</dbReference>
<reference evidence="2 3" key="1">
    <citation type="submission" date="2021-01" db="EMBL/GenBank/DDBJ databases">
        <title>Actinoplanes sp. nov. LDG1-06 isolated from lichen.</title>
        <authorList>
            <person name="Saeng-In P."/>
            <person name="Phongsopitanun W."/>
            <person name="Kanchanasin P."/>
            <person name="Yuki M."/>
            <person name="Kudo T."/>
            <person name="Ohkuma M."/>
            <person name="Tanasupawat S."/>
        </authorList>
    </citation>
    <scope>NUCLEOTIDE SEQUENCE [LARGE SCALE GENOMIC DNA]</scope>
    <source>
        <strain evidence="2 3">LDG1-06</strain>
    </source>
</reference>
<dbReference type="Gene3D" id="2.40.10.10">
    <property type="entry name" value="Trypsin-like serine proteases"/>
    <property type="match status" value="2"/>
</dbReference>
<evidence type="ECO:0000313" key="3">
    <source>
        <dbReference type="Proteomes" id="UP000632138"/>
    </source>
</evidence>